<keyword evidence="5" id="KW-0813">Transport</keyword>
<dbReference type="OrthoDB" id="9811718at2"/>
<protein>
    <recommendedName>
        <fullName evidence="5">NADH-quinone oxidoreductase subunit N</fullName>
        <ecNumber evidence="5">7.1.1.-</ecNumber>
    </recommendedName>
    <alternativeName>
        <fullName evidence="5">NADH dehydrogenase I subunit N</fullName>
    </alternativeName>
    <alternativeName>
        <fullName evidence="5">NDH-1 subunit N</fullName>
    </alternativeName>
</protein>
<dbReference type="AlphaFoldDB" id="A0A431WC71"/>
<evidence type="ECO:0000256" key="5">
    <source>
        <dbReference type="HAMAP-Rule" id="MF_00445"/>
    </source>
</evidence>
<feature type="transmembrane region" description="Helical" evidence="5">
    <location>
        <begin position="429"/>
        <end position="451"/>
    </location>
</feature>
<feature type="transmembrane region" description="Helical" evidence="5">
    <location>
        <begin position="82"/>
        <end position="101"/>
    </location>
</feature>
<feature type="transmembrane region" description="Helical" evidence="5">
    <location>
        <begin position="296"/>
        <end position="314"/>
    </location>
</feature>
<feature type="transmembrane region" description="Helical" evidence="5">
    <location>
        <begin position="349"/>
        <end position="369"/>
    </location>
</feature>
<feature type="transmembrane region" description="Helical" evidence="5">
    <location>
        <begin position="135"/>
        <end position="154"/>
    </location>
</feature>
<keyword evidence="8" id="KW-0560">Oxidoreductase</keyword>
<dbReference type="GO" id="GO:0042773">
    <property type="term" value="P:ATP synthesis coupled electron transport"/>
    <property type="evidence" value="ECO:0007669"/>
    <property type="project" value="InterPro"/>
</dbReference>
<dbReference type="GO" id="GO:0005886">
    <property type="term" value="C:plasma membrane"/>
    <property type="evidence" value="ECO:0007669"/>
    <property type="project" value="UniProtKB-SubCell"/>
</dbReference>
<comment type="similarity">
    <text evidence="5">Belongs to the complex I subunit 2 family.</text>
</comment>
<feature type="transmembrane region" description="Helical" evidence="5">
    <location>
        <begin position="210"/>
        <end position="230"/>
    </location>
</feature>
<dbReference type="InterPro" id="IPR010096">
    <property type="entry name" value="NADH-Q_OxRdtase_suN/2"/>
</dbReference>
<dbReference type="Proteomes" id="UP000271374">
    <property type="component" value="Unassembled WGS sequence"/>
</dbReference>
<feature type="transmembrane region" description="Helical" evidence="5">
    <location>
        <begin position="321"/>
        <end position="343"/>
    </location>
</feature>
<comment type="subcellular location">
    <subcellularLocation>
        <location evidence="1 5">Cell membrane</location>
        <topology evidence="1 5">Multi-pass membrane protein</topology>
    </subcellularLocation>
    <subcellularLocation>
        <location evidence="6">Membrane</location>
        <topology evidence="6">Multi-pass membrane protein</topology>
    </subcellularLocation>
</comment>
<dbReference type="HAMAP" id="MF_00445">
    <property type="entry name" value="NDH1_NuoN_1"/>
    <property type="match status" value="1"/>
</dbReference>
<comment type="subunit">
    <text evidence="5">NDH-1 is composed of 14 different subunits. Subunits NuoA, H, J, K, L, M, N constitute the membrane sector of the complex.</text>
</comment>
<comment type="function">
    <text evidence="5">NDH-1 shuttles electrons from NADH, via FMN and iron-sulfur (Fe-S) centers, to quinones in the respiratory chain. The immediate electron acceptor for the enzyme in this species is believed to be a menaquinone. Couples the redox reaction to proton translocation (for every two electrons transferred, four hydrogen ions are translocated across the cytoplasmic membrane), and thus conserves the redox energy in a proton gradient.</text>
</comment>
<dbReference type="PANTHER" id="PTHR22773">
    <property type="entry name" value="NADH DEHYDROGENASE"/>
    <property type="match status" value="1"/>
</dbReference>
<dbReference type="EC" id="7.1.1.-" evidence="5"/>
<evidence type="ECO:0000259" key="7">
    <source>
        <dbReference type="Pfam" id="PF00361"/>
    </source>
</evidence>
<proteinExistence type="inferred from homology"/>
<dbReference type="NCBIfam" id="TIGR01770">
    <property type="entry name" value="NDH_I_N"/>
    <property type="match status" value="1"/>
</dbReference>
<feature type="transmembrane region" description="Helical" evidence="5">
    <location>
        <begin position="390"/>
        <end position="409"/>
    </location>
</feature>
<feature type="transmembrane region" description="Helical" evidence="5">
    <location>
        <begin position="251"/>
        <end position="276"/>
    </location>
</feature>
<feature type="transmembrane region" description="Helical" evidence="5">
    <location>
        <begin position="12"/>
        <end position="30"/>
    </location>
</feature>
<evidence type="ECO:0000256" key="6">
    <source>
        <dbReference type="RuleBase" id="RU000320"/>
    </source>
</evidence>
<name>A0A431WC71_9BACI</name>
<evidence type="ECO:0000313" key="9">
    <source>
        <dbReference type="Proteomes" id="UP000271374"/>
    </source>
</evidence>
<evidence type="ECO:0000256" key="3">
    <source>
        <dbReference type="ARBA" id="ARBA00022989"/>
    </source>
</evidence>
<feature type="transmembrane region" description="Helical" evidence="5">
    <location>
        <begin position="472"/>
        <end position="491"/>
    </location>
</feature>
<dbReference type="GO" id="GO:0048038">
    <property type="term" value="F:quinone binding"/>
    <property type="evidence" value="ECO:0007669"/>
    <property type="project" value="UniProtKB-KW"/>
</dbReference>
<dbReference type="Pfam" id="PF00361">
    <property type="entry name" value="Proton_antipo_M"/>
    <property type="match status" value="1"/>
</dbReference>
<keyword evidence="5" id="KW-1003">Cell membrane</keyword>
<dbReference type="InterPro" id="IPR001750">
    <property type="entry name" value="ND/Mrp_TM"/>
</dbReference>
<comment type="catalytic activity">
    <reaction evidence="5">
        <text>a quinone + NADH + 5 H(+)(in) = a quinol + NAD(+) + 4 H(+)(out)</text>
        <dbReference type="Rhea" id="RHEA:57888"/>
        <dbReference type="ChEBI" id="CHEBI:15378"/>
        <dbReference type="ChEBI" id="CHEBI:24646"/>
        <dbReference type="ChEBI" id="CHEBI:57540"/>
        <dbReference type="ChEBI" id="CHEBI:57945"/>
        <dbReference type="ChEBI" id="CHEBI:132124"/>
    </reaction>
</comment>
<sequence length="511" mass="55367">MDVDTLLSFEWGAMAPEFIILGVATILSIVDLFAPKHLDRKIFGWIGFAGILLALASLINLVGLEPISILYDTFRLDGFAKAFKILLLIGAALVMLLALSYKPKEGMEEYKGEFYYLLLAGLLGAMMMASSGDLITLFVGLELLSLSSYILAGIRKKHLPSNESAMKYVVNGGIATAFTLFGMSYVYGLTGTTNLIEMTNVLPTLANAQYIYILGIAFFMIFVGLSFKLATAPFHMWAPDVYQGAPTPVTAFLSVVSKTAGFVILIRILLTVFGNAFAGNSGVAKMTNFLVGMQDYIAVLAAATMIIGNVVALRQRNIKRMFAYSSIAHAGYLLVAVTAMSSFMYDALWFYLGAYLFMNVGAFAVIQLLTQHTDNEDIGAFAGLYKRAPWLALAMGVFILSLAGIPGTAGFIGKLNIFIGALASDPAHYVLASIMIATTVISYFYYFGILTQMFFRPAAAEEADGGKIRMPIGLGVALVICVVATIVFGLFPNIALDFFHTNFEGFSDFLQ</sequence>
<evidence type="ECO:0000313" key="8">
    <source>
        <dbReference type="EMBL" id="RTR32977.1"/>
    </source>
</evidence>
<feature type="transmembrane region" description="Helical" evidence="5">
    <location>
        <begin position="166"/>
        <end position="190"/>
    </location>
</feature>
<organism evidence="8 9">
    <name type="scientific">Bacillus yapensis</name>
    <dbReference type="NCBI Taxonomy" id="2492960"/>
    <lineage>
        <taxon>Bacteria</taxon>
        <taxon>Bacillati</taxon>
        <taxon>Bacillota</taxon>
        <taxon>Bacilli</taxon>
        <taxon>Bacillales</taxon>
        <taxon>Bacillaceae</taxon>
        <taxon>Bacillus</taxon>
    </lineage>
</organism>
<feature type="domain" description="NADH:quinone oxidoreductase/Mrp antiporter transmembrane" evidence="7">
    <location>
        <begin position="131"/>
        <end position="439"/>
    </location>
</feature>
<dbReference type="GO" id="GO:0008137">
    <property type="term" value="F:NADH dehydrogenase (ubiquinone) activity"/>
    <property type="evidence" value="ECO:0007669"/>
    <property type="project" value="InterPro"/>
</dbReference>
<evidence type="ECO:0000256" key="1">
    <source>
        <dbReference type="ARBA" id="ARBA00004651"/>
    </source>
</evidence>
<keyword evidence="9" id="KW-1185">Reference proteome</keyword>
<evidence type="ECO:0000256" key="2">
    <source>
        <dbReference type="ARBA" id="ARBA00022692"/>
    </source>
</evidence>
<feature type="transmembrane region" description="Helical" evidence="5">
    <location>
        <begin position="42"/>
        <end position="62"/>
    </location>
</feature>
<dbReference type="EMBL" id="RXNT01000005">
    <property type="protein sequence ID" value="RTR32977.1"/>
    <property type="molecule type" value="Genomic_DNA"/>
</dbReference>
<dbReference type="RefSeq" id="WP_126408116.1">
    <property type="nucleotide sequence ID" value="NZ_RXNT01000005.1"/>
</dbReference>
<keyword evidence="3 5" id="KW-1133">Transmembrane helix</keyword>
<keyword evidence="2 5" id="KW-0812">Transmembrane</keyword>
<evidence type="ECO:0000256" key="4">
    <source>
        <dbReference type="ARBA" id="ARBA00023136"/>
    </source>
</evidence>
<gene>
    <name evidence="5 8" type="primary">nuoN</name>
    <name evidence="8" type="ORF">EKG37_07905</name>
</gene>
<keyword evidence="4 5" id="KW-0472">Membrane</keyword>
<keyword evidence="5" id="KW-0520">NAD</keyword>
<dbReference type="NCBIfam" id="NF004446">
    <property type="entry name" value="PRK05777.2-4"/>
    <property type="match status" value="1"/>
</dbReference>
<comment type="caution">
    <text evidence="8">The sequence shown here is derived from an EMBL/GenBank/DDBJ whole genome shotgun (WGS) entry which is preliminary data.</text>
</comment>
<feature type="transmembrane region" description="Helical" evidence="5">
    <location>
        <begin position="113"/>
        <end position="129"/>
    </location>
</feature>
<keyword evidence="5" id="KW-0874">Quinone</keyword>
<keyword evidence="5" id="KW-1278">Translocase</keyword>
<reference evidence="8 9" key="1">
    <citation type="submission" date="2018-12" db="EMBL/GenBank/DDBJ databases">
        <title>Bacillus yapensis draft genome sequence.</title>
        <authorList>
            <person name="Yu L."/>
            <person name="Xu X."/>
            <person name="Tang X."/>
        </authorList>
    </citation>
    <scope>NUCLEOTIDE SEQUENCE [LARGE SCALE GENOMIC DNA]</scope>
    <source>
        <strain evidence="8 9">XXST-01</strain>
    </source>
</reference>
<dbReference type="GO" id="GO:0050136">
    <property type="term" value="F:NADH dehydrogenase (quinone) (non-electrogenic) activity"/>
    <property type="evidence" value="ECO:0007669"/>
    <property type="project" value="UniProtKB-UniRule"/>
</dbReference>
<accession>A0A431WC71</accession>